<dbReference type="EMBL" id="FOSK01000001">
    <property type="protein sequence ID" value="SFJ88916.1"/>
    <property type="molecule type" value="Genomic_DNA"/>
</dbReference>
<evidence type="ECO:0000256" key="3">
    <source>
        <dbReference type="SAM" id="SignalP"/>
    </source>
</evidence>
<dbReference type="InterPro" id="IPR018152">
    <property type="entry name" value="SOD_Cu/Zn_BS"/>
</dbReference>
<keyword evidence="2" id="KW-0862">Zinc</keyword>
<accession>A0A1I3V3J0</accession>
<dbReference type="InterPro" id="IPR036423">
    <property type="entry name" value="SOD-like_Cu/Zn_dom_sf"/>
</dbReference>
<feature type="domain" description="Superoxide dismutase copper/zinc binding" evidence="4">
    <location>
        <begin position="49"/>
        <end position="180"/>
    </location>
</feature>
<evidence type="ECO:0000256" key="2">
    <source>
        <dbReference type="RuleBase" id="RU000393"/>
    </source>
</evidence>
<dbReference type="SUPFAM" id="SSF49329">
    <property type="entry name" value="Cu,Zn superoxide dismutase-like"/>
    <property type="match status" value="1"/>
</dbReference>
<dbReference type="InterPro" id="IPR001424">
    <property type="entry name" value="SOD_Cu_Zn_dom"/>
</dbReference>
<dbReference type="RefSeq" id="WP_208859964.1">
    <property type="nucleotide sequence ID" value="NZ_FOSK01000001.1"/>
</dbReference>
<comment type="cofactor">
    <cofactor evidence="2">
        <name>Cu cation</name>
        <dbReference type="ChEBI" id="CHEBI:23378"/>
    </cofactor>
    <text evidence="2">Binds 1 copper ion per subunit.</text>
</comment>
<organism evidence="5 6">
    <name type="scientific">Pseudovibrio ascidiaceicola</name>
    <dbReference type="NCBI Taxonomy" id="285279"/>
    <lineage>
        <taxon>Bacteria</taxon>
        <taxon>Pseudomonadati</taxon>
        <taxon>Pseudomonadota</taxon>
        <taxon>Alphaproteobacteria</taxon>
        <taxon>Hyphomicrobiales</taxon>
        <taxon>Stappiaceae</taxon>
        <taxon>Pseudovibrio</taxon>
    </lineage>
</organism>
<evidence type="ECO:0000256" key="1">
    <source>
        <dbReference type="ARBA" id="ARBA00010457"/>
    </source>
</evidence>
<feature type="chain" id="PRO_5046096401" description="Superoxide dismutase [Cu-Zn]" evidence="3">
    <location>
        <begin position="25"/>
        <end position="202"/>
    </location>
</feature>
<gene>
    <name evidence="5" type="ORF">SAMN04488518_101139</name>
</gene>
<dbReference type="EC" id="1.15.1.1" evidence="2"/>
<dbReference type="PROSITE" id="PS00332">
    <property type="entry name" value="SOD_CU_ZN_2"/>
    <property type="match status" value="1"/>
</dbReference>
<comment type="similarity">
    <text evidence="1 2">Belongs to the Cu-Zn superoxide dismutase family.</text>
</comment>
<name>A0A1I3V3J0_9HYPH</name>
<dbReference type="CDD" id="cd00305">
    <property type="entry name" value="Cu-Zn_Superoxide_Dismutase"/>
    <property type="match status" value="1"/>
</dbReference>
<dbReference type="PRINTS" id="PR00068">
    <property type="entry name" value="CUZNDISMTASE"/>
</dbReference>
<comment type="caution">
    <text evidence="5">The sequence shown here is derived from an EMBL/GenBank/DDBJ whole genome shotgun (WGS) entry which is preliminary data.</text>
</comment>
<evidence type="ECO:0000313" key="5">
    <source>
        <dbReference type="EMBL" id="SFJ88916.1"/>
    </source>
</evidence>
<evidence type="ECO:0000313" key="6">
    <source>
        <dbReference type="Proteomes" id="UP000199598"/>
    </source>
</evidence>
<keyword evidence="2" id="KW-0560">Oxidoreductase</keyword>
<protein>
    <recommendedName>
        <fullName evidence="2">Superoxide dismutase [Cu-Zn]</fullName>
        <ecNumber evidence="2">1.15.1.1</ecNumber>
    </recommendedName>
</protein>
<dbReference type="PANTHER" id="PTHR10003">
    <property type="entry name" value="SUPEROXIDE DISMUTASE CU-ZN -RELATED"/>
    <property type="match status" value="1"/>
</dbReference>
<dbReference type="Pfam" id="PF00080">
    <property type="entry name" value="Sod_Cu"/>
    <property type="match status" value="1"/>
</dbReference>
<proteinExistence type="inferred from homology"/>
<keyword evidence="6" id="KW-1185">Reference proteome</keyword>
<comment type="cofactor">
    <cofactor evidence="2">
        <name>Zn(2+)</name>
        <dbReference type="ChEBI" id="CHEBI:29105"/>
    </cofactor>
    <text evidence="2">Binds 1 zinc ion per subunit.</text>
</comment>
<dbReference type="InterPro" id="IPR024134">
    <property type="entry name" value="SOD_Cu/Zn_/chaperone"/>
</dbReference>
<reference evidence="5 6" key="1">
    <citation type="submission" date="2016-10" db="EMBL/GenBank/DDBJ databases">
        <authorList>
            <person name="Varghese N."/>
            <person name="Submissions S."/>
        </authorList>
    </citation>
    <scope>NUCLEOTIDE SEQUENCE [LARGE SCALE GENOMIC DNA]</scope>
    <source>
        <strain evidence="5 6">DSM 16392</strain>
    </source>
</reference>
<comment type="function">
    <text evidence="2">Destroys radicals which are normally produced within the cells and which are toxic to biological systems.</text>
</comment>
<keyword evidence="2" id="KW-0479">Metal-binding</keyword>
<keyword evidence="2" id="KW-0186">Copper</keyword>
<comment type="catalytic activity">
    <reaction evidence="2">
        <text>2 superoxide + 2 H(+) = H2O2 + O2</text>
        <dbReference type="Rhea" id="RHEA:20696"/>
        <dbReference type="ChEBI" id="CHEBI:15378"/>
        <dbReference type="ChEBI" id="CHEBI:15379"/>
        <dbReference type="ChEBI" id="CHEBI:16240"/>
        <dbReference type="ChEBI" id="CHEBI:18421"/>
        <dbReference type="EC" id="1.15.1.1"/>
    </reaction>
</comment>
<dbReference type="Proteomes" id="UP000199598">
    <property type="component" value="Unassembled WGS sequence"/>
</dbReference>
<evidence type="ECO:0000259" key="4">
    <source>
        <dbReference type="Pfam" id="PF00080"/>
    </source>
</evidence>
<sequence>MMKLSGLAAVVAAGFAVASFAAMASKEDQVPAGPTAVAIMKDVDGKQVGRVVLTETLSQTLHITAAFDGLPAGVHGFHVHETGLCEPTFSAAGGHFAPEGHEHGIEVPDGPHAGDLPNLHVPENGKIVVEYFSEILDLAPDDKDSLIGGPGRALIVHADPDDYHSQPTGDAGGRIACGVIVPIKQNADSFQSYPEEPASDTK</sequence>
<dbReference type="Gene3D" id="2.60.40.200">
    <property type="entry name" value="Superoxide dismutase, copper/zinc binding domain"/>
    <property type="match status" value="1"/>
</dbReference>
<keyword evidence="3" id="KW-0732">Signal</keyword>
<feature type="signal peptide" evidence="3">
    <location>
        <begin position="1"/>
        <end position="24"/>
    </location>
</feature>